<reference evidence="1 2" key="1">
    <citation type="submission" date="2015-07" db="EMBL/GenBank/DDBJ databases">
        <title>The genome of Habropoda laboriosa.</title>
        <authorList>
            <person name="Pan H."/>
            <person name="Kapheim K."/>
        </authorList>
    </citation>
    <scope>NUCLEOTIDE SEQUENCE [LARGE SCALE GENOMIC DNA]</scope>
    <source>
        <strain evidence="1">0110345459</strain>
    </source>
</reference>
<feature type="non-terminal residue" evidence="1">
    <location>
        <position position="1"/>
    </location>
</feature>
<keyword evidence="2" id="KW-1185">Reference proteome</keyword>
<dbReference type="GO" id="GO:0032259">
    <property type="term" value="P:methylation"/>
    <property type="evidence" value="ECO:0007669"/>
    <property type="project" value="UniProtKB-KW"/>
</dbReference>
<name>A0A0L7QXN8_9HYME</name>
<keyword evidence="1" id="KW-0489">Methyltransferase</keyword>
<dbReference type="GO" id="GO:0008168">
    <property type="term" value="F:methyltransferase activity"/>
    <property type="evidence" value="ECO:0007669"/>
    <property type="project" value="UniProtKB-KW"/>
</dbReference>
<dbReference type="PANTHER" id="PTHR46060:SF1">
    <property type="entry name" value="MARINER MOS1 TRANSPOSASE-LIKE PROTEIN"/>
    <property type="match status" value="1"/>
</dbReference>
<dbReference type="EMBL" id="KQ414700">
    <property type="protein sequence ID" value="KOC63367.1"/>
    <property type="molecule type" value="Genomic_DNA"/>
</dbReference>
<evidence type="ECO:0000313" key="1">
    <source>
        <dbReference type="EMBL" id="KOC63367.1"/>
    </source>
</evidence>
<dbReference type="AlphaFoldDB" id="A0A0L7QXN8"/>
<dbReference type="InterPro" id="IPR036397">
    <property type="entry name" value="RNaseH_sf"/>
</dbReference>
<dbReference type="InterPro" id="IPR052709">
    <property type="entry name" value="Transposase-MT_Hybrid"/>
</dbReference>
<evidence type="ECO:0000313" key="2">
    <source>
        <dbReference type="Proteomes" id="UP000053825"/>
    </source>
</evidence>
<dbReference type="STRING" id="597456.A0A0L7QXN8"/>
<dbReference type="Proteomes" id="UP000053825">
    <property type="component" value="Unassembled WGS sequence"/>
</dbReference>
<organism evidence="1 2">
    <name type="scientific">Habropoda laboriosa</name>
    <dbReference type="NCBI Taxonomy" id="597456"/>
    <lineage>
        <taxon>Eukaryota</taxon>
        <taxon>Metazoa</taxon>
        <taxon>Ecdysozoa</taxon>
        <taxon>Arthropoda</taxon>
        <taxon>Hexapoda</taxon>
        <taxon>Insecta</taxon>
        <taxon>Pterygota</taxon>
        <taxon>Neoptera</taxon>
        <taxon>Endopterygota</taxon>
        <taxon>Hymenoptera</taxon>
        <taxon>Apocrita</taxon>
        <taxon>Aculeata</taxon>
        <taxon>Apoidea</taxon>
        <taxon>Anthophila</taxon>
        <taxon>Apidae</taxon>
        <taxon>Habropoda</taxon>
    </lineage>
</organism>
<dbReference type="PANTHER" id="PTHR46060">
    <property type="entry name" value="MARINER MOS1 TRANSPOSASE-LIKE PROTEIN"/>
    <property type="match status" value="1"/>
</dbReference>
<proteinExistence type="predicted"/>
<protein>
    <submittedName>
        <fullName evidence="1">Histone-lysine N-methyltransferase SETMAR</fullName>
    </submittedName>
</protein>
<accession>A0A0L7QXN8</accession>
<dbReference type="GO" id="GO:0003676">
    <property type="term" value="F:nucleic acid binding"/>
    <property type="evidence" value="ECO:0007669"/>
    <property type="project" value="InterPro"/>
</dbReference>
<gene>
    <name evidence="1" type="ORF">WH47_04085</name>
</gene>
<dbReference type="Gene3D" id="3.30.420.10">
    <property type="entry name" value="Ribonuclease H-like superfamily/Ribonuclease H"/>
    <property type="match status" value="1"/>
</dbReference>
<keyword evidence="1" id="KW-0808">Transferase</keyword>
<sequence length="102" mass="11523">VCDNNGKILCLSAGRIENSYKEEKERKMEQGVLLLHDKAAVPKGKVVMAAVIKCGFQTLNHPPYSPDLTPSYFYLFPNLKKVLHGKKFEDDEEVKSAITDHF</sequence>